<comment type="caution">
    <text evidence="1">The sequence shown here is derived from an EMBL/GenBank/DDBJ whole genome shotgun (WGS) entry which is preliminary data.</text>
</comment>
<organism evidence="1 2">
    <name type="scientific">Pyropia yezoensis</name>
    <name type="common">Susabi-nori</name>
    <name type="synonym">Porphyra yezoensis</name>
    <dbReference type="NCBI Taxonomy" id="2788"/>
    <lineage>
        <taxon>Eukaryota</taxon>
        <taxon>Rhodophyta</taxon>
        <taxon>Bangiophyceae</taxon>
        <taxon>Bangiales</taxon>
        <taxon>Bangiaceae</taxon>
        <taxon>Pyropia</taxon>
    </lineage>
</organism>
<dbReference type="Proteomes" id="UP000798662">
    <property type="component" value="Chromosome 3"/>
</dbReference>
<name>A0ACC3CEX3_PYRYE</name>
<dbReference type="EMBL" id="CM020620">
    <property type="protein sequence ID" value="KAK1868816.1"/>
    <property type="molecule type" value="Genomic_DNA"/>
</dbReference>
<sequence>MLGRRGRGEGQALTPRHHMALPPPPTLFVAAPFPVLRAARPPLIGLSGRPAVTDYSADGRRRAGGLSTGSPPPPLPPLRVLLRAAADRGSGGGSGGVSGDHDGGNHGGSIGGGGSGGGGGGGGGEDSPVTHPPADAAPVVNTVEAALDAWRRSRSLAHLLHADGADAAARADLVGGGAPDAAVPSQRPAAADGVTPSPSPVPPSTVDVAADAVWGQLGDPGAPDDDCDDRAADVAAAEAAAAAAARRLAGARRVAERARPPAHTVSVLFVSEDCERAIVMERSLAAAAAARGVSRRLLALSAGLDSAPGATLRREVVVAAAERGLDLTDDRPCAAFEVADLSAFDLVVPVDERVRERLLASAAAAAAAGTGGAAGGEEGLDLAAVEARVRLVRDFEGAPQRHLPATPKFEDARFHQQTLDAIAEACSHLLDALLLVGL</sequence>
<keyword evidence="2" id="KW-1185">Reference proteome</keyword>
<evidence type="ECO:0000313" key="2">
    <source>
        <dbReference type="Proteomes" id="UP000798662"/>
    </source>
</evidence>
<accession>A0ACC3CEX3</accession>
<evidence type="ECO:0000313" key="1">
    <source>
        <dbReference type="EMBL" id="KAK1868816.1"/>
    </source>
</evidence>
<gene>
    <name evidence="1" type="ORF">I4F81_011299</name>
</gene>
<reference evidence="1" key="1">
    <citation type="submission" date="2019-11" db="EMBL/GenBank/DDBJ databases">
        <title>Nori genome reveals adaptations in red seaweeds to the harsh intertidal environment.</title>
        <authorList>
            <person name="Wang D."/>
            <person name="Mao Y."/>
        </authorList>
    </citation>
    <scope>NUCLEOTIDE SEQUENCE</scope>
    <source>
        <tissue evidence="1">Gametophyte</tissue>
    </source>
</reference>
<proteinExistence type="predicted"/>
<protein>
    <submittedName>
        <fullName evidence="1">Uncharacterized protein</fullName>
    </submittedName>
</protein>